<evidence type="ECO:0000256" key="12">
    <source>
        <dbReference type="ARBA" id="ARBA00023224"/>
    </source>
</evidence>
<dbReference type="AlphaFoldDB" id="A0AA47NY33"/>
<evidence type="ECO:0000256" key="5">
    <source>
        <dbReference type="ARBA" id="ARBA00022725"/>
    </source>
</evidence>
<dbReference type="InterPro" id="IPR052921">
    <property type="entry name" value="GPCR1_Superfamily_Member"/>
</dbReference>
<keyword evidence="16" id="KW-1185">Reference proteome</keyword>
<evidence type="ECO:0000256" key="6">
    <source>
        <dbReference type="ARBA" id="ARBA00022989"/>
    </source>
</evidence>
<feature type="transmembrane region" description="Helical" evidence="13">
    <location>
        <begin position="145"/>
        <end position="163"/>
    </location>
</feature>
<evidence type="ECO:0000256" key="3">
    <source>
        <dbReference type="ARBA" id="ARBA00022606"/>
    </source>
</evidence>
<dbReference type="EMBL" id="JAOPHQ010003432">
    <property type="protein sequence ID" value="KAK0143136.1"/>
    <property type="molecule type" value="Genomic_DNA"/>
</dbReference>
<dbReference type="GO" id="GO:0005886">
    <property type="term" value="C:plasma membrane"/>
    <property type="evidence" value="ECO:0007669"/>
    <property type="project" value="UniProtKB-SubCell"/>
</dbReference>
<keyword evidence="7" id="KW-0297">G-protein coupled receptor</keyword>
<dbReference type="PRINTS" id="PR00237">
    <property type="entry name" value="GPCRRHODOPSN"/>
</dbReference>
<evidence type="ECO:0000256" key="1">
    <source>
        <dbReference type="ARBA" id="ARBA00004651"/>
    </source>
</evidence>
<organism evidence="15 16">
    <name type="scientific">Merluccius polli</name>
    <name type="common">Benguela hake</name>
    <name type="synonym">Merluccius cadenati</name>
    <dbReference type="NCBI Taxonomy" id="89951"/>
    <lineage>
        <taxon>Eukaryota</taxon>
        <taxon>Metazoa</taxon>
        <taxon>Chordata</taxon>
        <taxon>Craniata</taxon>
        <taxon>Vertebrata</taxon>
        <taxon>Euteleostomi</taxon>
        <taxon>Actinopterygii</taxon>
        <taxon>Neopterygii</taxon>
        <taxon>Teleostei</taxon>
        <taxon>Neoteleostei</taxon>
        <taxon>Acanthomorphata</taxon>
        <taxon>Zeiogadaria</taxon>
        <taxon>Gadariae</taxon>
        <taxon>Gadiformes</taxon>
        <taxon>Gadoidei</taxon>
        <taxon>Merlucciidae</taxon>
        <taxon>Merluccius</taxon>
    </lineage>
</organism>
<dbReference type="PANTHER" id="PTHR26451">
    <property type="entry name" value="G_PROTEIN_RECEP_F1_2 DOMAIN-CONTAINING PROTEIN"/>
    <property type="match status" value="1"/>
</dbReference>
<evidence type="ECO:0000256" key="2">
    <source>
        <dbReference type="ARBA" id="ARBA00022475"/>
    </source>
</evidence>
<feature type="transmembrane region" description="Helical" evidence="13">
    <location>
        <begin position="357"/>
        <end position="379"/>
    </location>
</feature>
<dbReference type="PRINTS" id="PR00245">
    <property type="entry name" value="OLFACTORYR"/>
</dbReference>
<keyword evidence="11" id="KW-0325">Glycoprotein</keyword>
<keyword evidence="9" id="KW-1015">Disulfide bond</keyword>
<dbReference type="PROSITE" id="PS50262">
    <property type="entry name" value="G_PROTEIN_RECEP_F1_2"/>
    <property type="match status" value="2"/>
</dbReference>
<evidence type="ECO:0000256" key="8">
    <source>
        <dbReference type="ARBA" id="ARBA00023136"/>
    </source>
</evidence>
<evidence type="ECO:0000256" key="13">
    <source>
        <dbReference type="SAM" id="Phobius"/>
    </source>
</evidence>
<feature type="transmembrane region" description="Helical" evidence="13">
    <location>
        <begin position="438"/>
        <end position="460"/>
    </location>
</feature>
<reference evidence="15" key="1">
    <citation type="journal article" date="2023" name="Front. Mar. Sci.">
        <title>A new Merluccius polli reference genome to investigate the effects of global change in West African waters.</title>
        <authorList>
            <person name="Mateo J.L."/>
            <person name="Blanco-Fernandez C."/>
            <person name="Garcia-Vazquez E."/>
            <person name="Machado-Schiaffino G."/>
        </authorList>
    </citation>
    <scope>NUCLEOTIDE SEQUENCE</scope>
    <source>
        <strain evidence="15">C29</strain>
        <tissue evidence="15">Fin</tissue>
    </source>
</reference>
<name>A0AA47NY33_MERPO</name>
<feature type="transmembrane region" description="Helical" evidence="13">
    <location>
        <begin position="321"/>
        <end position="345"/>
    </location>
</feature>
<dbReference type="PANTHER" id="PTHR26451:SF470">
    <property type="entry name" value="OLFACTORY RECEPTOR"/>
    <property type="match status" value="1"/>
</dbReference>
<keyword evidence="8 13" id="KW-0472">Membrane</keyword>
<gene>
    <name evidence="15" type="primary">OR1M1</name>
    <name evidence="15" type="ORF">N1851_018720</name>
</gene>
<dbReference type="InterPro" id="IPR000725">
    <property type="entry name" value="Olfact_rcpt"/>
</dbReference>
<feature type="domain" description="G-protein coupled receptors family 1 profile" evidence="14">
    <location>
        <begin position="338"/>
        <end position="589"/>
    </location>
</feature>
<keyword evidence="2" id="KW-1003">Cell membrane</keyword>
<accession>A0AA47NY33</accession>
<evidence type="ECO:0000256" key="7">
    <source>
        <dbReference type="ARBA" id="ARBA00023040"/>
    </source>
</evidence>
<dbReference type="SMART" id="SM01381">
    <property type="entry name" value="7TM_GPCR_Srsx"/>
    <property type="match status" value="1"/>
</dbReference>
<dbReference type="GO" id="GO:0004984">
    <property type="term" value="F:olfactory receptor activity"/>
    <property type="evidence" value="ECO:0007669"/>
    <property type="project" value="InterPro"/>
</dbReference>
<dbReference type="SUPFAM" id="SSF81321">
    <property type="entry name" value="Family A G protein-coupled receptor-like"/>
    <property type="match status" value="2"/>
</dbReference>
<feature type="transmembrane region" description="Helical" evidence="13">
    <location>
        <begin position="250"/>
        <end position="270"/>
    </location>
</feature>
<evidence type="ECO:0000256" key="11">
    <source>
        <dbReference type="ARBA" id="ARBA00023180"/>
    </source>
</evidence>
<feature type="transmembrane region" description="Helical" evidence="13">
    <location>
        <begin position="542"/>
        <end position="563"/>
    </location>
</feature>
<dbReference type="Pfam" id="PF13853">
    <property type="entry name" value="7tm_4"/>
    <property type="match status" value="2"/>
</dbReference>
<dbReference type="GO" id="GO:0004930">
    <property type="term" value="F:G protein-coupled receptor activity"/>
    <property type="evidence" value="ECO:0007669"/>
    <property type="project" value="UniProtKB-KW"/>
</dbReference>
<dbReference type="InterPro" id="IPR000276">
    <property type="entry name" value="GPCR_Rhodpsn"/>
</dbReference>
<proteinExistence type="predicted"/>
<dbReference type="GO" id="GO:0005549">
    <property type="term" value="F:odorant binding"/>
    <property type="evidence" value="ECO:0007669"/>
    <property type="project" value="TreeGrafter"/>
</dbReference>
<evidence type="ECO:0000259" key="14">
    <source>
        <dbReference type="PROSITE" id="PS50262"/>
    </source>
</evidence>
<feature type="transmembrane region" description="Helical" evidence="13">
    <location>
        <begin position="498"/>
        <end position="522"/>
    </location>
</feature>
<evidence type="ECO:0000256" key="9">
    <source>
        <dbReference type="ARBA" id="ARBA00023157"/>
    </source>
</evidence>
<protein>
    <submittedName>
        <fullName evidence="15">Olfactory receptor 1M1</fullName>
    </submittedName>
</protein>
<evidence type="ECO:0000256" key="4">
    <source>
        <dbReference type="ARBA" id="ARBA00022692"/>
    </source>
</evidence>
<comment type="subcellular location">
    <subcellularLocation>
        <location evidence="1">Cell membrane</location>
        <topology evidence="1">Multi-pass membrane protein</topology>
    </subcellularLocation>
</comment>
<keyword evidence="12" id="KW-0807">Transducer</keyword>
<dbReference type="Proteomes" id="UP001174136">
    <property type="component" value="Unassembled WGS sequence"/>
</dbReference>
<keyword evidence="6 13" id="KW-1133">Transmembrane helix</keyword>
<keyword evidence="5" id="KW-0552">Olfaction</keyword>
<keyword evidence="3" id="KW-0716">Sensory transduction</keyword>
<feature type="transmembrane region" description="Helical" evidence="13">
    <location>
        <begin position="65"/>
        <end position="87"/>
    </location>
</feature>
<dbReference type="Gene3D" id="1.20.1070.10">
    <property type="entry name" value="Rhodopsin 7-helix transmembrane proteins"/>
    <property type="match status" value="2"/>
</dbReference>
<feature type="transmembrane region" description="Helical" evidence="13">
    <location>
        <begin position="31"/>
        <end position="53"/>
    </location>
</feature>
<evidence type="ECO:0000313" key="15">
    <source>
        <dbReference type="EMBL" id="KAK0143136.1"/>
    </source>
</evidence>
<dbReference type="FunFam" id="1.20.1070.10:FF:000024">
    <property type="entry name" value="Olfactory receptor"/>
    <property type="match status" value="2"/>
</dbReference>
<dbReference type="InterPro" id="IPR017452">
    <property type="entry name" value="GPCR_Rhodpsn_7TM"/>
</dbReference>
<feature type="domain" description="G-protein coupled receptors family 1 profile" evidence="14">
    <location>
        <begin position="46"/>
        <end position="297"/>
    </location>
</feature>
<feature type="transmembrane region" description="Helical" evidence="13">
    <location>
        <begin position="399"/>
        <end position="417"/>
    </location>
</feature>
<keyword evidence="4 13" id="KW-0812">Transmembrane</keyword>
<sequence>MTFLQTFGNNSGLIHPPGFYVVGFKIPYANFYIIFLAFVYVVTVIFNVLVIYVISVNQVLHTPQFMAVCNLAVIDLILNTSIIPGVLKASFLNDNFVPFGLCLVQMFFYYAFLPLESYALAVLAYDRLIAICFPLHQHMLNNLPIISVLVGLTWSYCITISAFSTSIMTRLSFCNSVKVFSYFCDYAPVFRLACNDYSLHWSLSSTFSLVNLLCPITIIIISYSSIIVAIAKMKTAKSQWKALTTCFEHFILVAMFYIPIIVIFMIGLYVRAIDHDQRVLSLSLASCMPPCLNPIIYSLKTQAIKKRCLALLKKVKKFASINIYFIFLSFVYIISVLFNVLLIYVIASSHSLHSAKYVAICNLAVIDVVLNSCTIPGMIKSFLVKDNFVAFDLCLVQMFTYYAFLSLESFALAILAYDRLIAICFPLRQHSINTLRSMSCVVAVTWSYSIGMTLFATLIMSRLSFCNSVQVFSYFCDYAPVFRLACNDNTLHWSLASILSMTIIIGPFVFIMLSYSSILVTVFRMKSVGSRVKALTTCVEHLILVVVFYVPVLTIFMIGFYLGLIDPDQRVLCLSLSSCIPPCLNPIIYSFKTKEIKLRALALFRHVTVTPAGPTAKQ</sequence>
<feature type="transmembrane region" description="Helical" evidence="13">
    <location>
        <begin position="107"/>
        <end position="125"/>
    </location>
</feature>
<evidence type="ECO:0000256" key="10">
    <source>
        <dbReference type="ARBA" id="ARBA00023170"/>
    </source>
</evidence>
<feature type="transmembrane region" description="Helical" evidence="13">
    <location>
        <begin position="209"/>
        <end position="230"/>
    </location>
</feature>
<evidence type="ECO:0000313" key="16">
    <source>
        <dbReference type="Proteomes" id="UP001174136"/>
    </source>
</evidence>
<keyword evidence="10 15" id="KW-0675">Receptor</keyword>
<comment type="caution">
    <text evidence="15">The sequence shown here is derived from an EMBL/GenBank/DDBJ whole genome shotgun (WGS) entry which is preliminary data.</text>
</comment>